<proteinExistence type="predicted"/>
<dbReference type="Pfam" id="PF13083">
    <property type="entry name" value="KH_KhpA-B"/>
    <property type="match status" value="1"/>
</dbReference>
<evidence type="ECO:0000256" key="1">
    <source>
        <dbReference type="SAM" id="MobiDB-lite"/>
    </source>
</evidence>
<dbReference type="PANTHER" id="PTHR35800:SF1">
    <property type="entry name" value="RNA-BINDING PROTEIN KHPB"/>
    <property type="match status" value="1"/>
</dbReference>
<dbReference type="PROSITE" id="PS51061">
    <property type="entry name" value="R3H"/>
    <property type="match status" value="1"/>
</dbReference>
<dbReference type="Gene3D" id="3.30.300.20">
    <property type="match status" value="1"/>
</dbReference>
<dbReference type="Gene3D" id="3.30.1370.50">
    <property type="entry name" value="R3H-like domain"/>
    <property type="match status" value="1"/>
</dbReference>
<protein>
    <submittedName>
        <fullName evidence="3">Putative RNA-binding protein</fullName>
    </submittedName>
</protein>
<dbReference type="CDD" id="cd02414">
    <property type="entry name" value="KH-II_Jag"/>
    <property type="match status" value="1"/>
</dbReference>
<gene>
    <name evidence="3" type="ORF">UU29_C0009G0028</name>
</gene>
<reference evidence="3 4" key="1">
    <citation type="journal article" date="2015" name="Nature">
        <title>rRNA introns, odd ribosomes, and small enigmatic genomes across a large radiation of phyla.</title>
        <authorList>
            <person name="Brown C.T."/>
            <person name="Hug L.A."/>
            <person name="Thomas B.C."/>
            <person name="Sharon I."/>
            <person name="Castelle C.J."/>
            <person name="Singh A."/>
            <person name="Wilkins M.J."/>
            <person name="Williams K.H."/>
            <person name="Banfield J.F."/>
        </authorList>
    </citation>
    <scope>NUCLEOTIDE SEQUENCE [LARGE SCALE GENOMIC DNA]</scope>
</reference>
<dbReference type="Pfam" id="PF01424">
    <property type="entry name" value="R3H"/>
    <property type="match status" value="1"/>
</dbReference>
<dbReference type="AlphaFoldDB" id="A0A0G0X551"/>
<evidence type="ECO:0000313" key="3">
    <source>
        <dbReference type="EMBL" id="KKR82757.1"/>
    </source>
</evidence>
<dbReference type="InterPro" id="IPR038008">
    <property type="entry name" value="Jag_KH"/>
</dbReference>
<dbReference type="PANTHER" id="PTHR35800">
    <property type="entry name" value="PROTEIN JAG"/>
    <property type="match status" value="1"/>
</dbReference>
<dbReference type="EMBL" id="LCAB01000009">
    <property type="protein sequence ID" value="KKR82757.1"/>
    <property type="molecule type" value="Genomic_DNA"/>
</dbReference>
<dbReference type="InterPro" id="IPR034079">
    <property type="entry name" value="R3H_KhpB"/>
</dbReference>
<sequence length="175" mass="19653">MEAKVSEILENILGLMALEGSFEVVEGPEEVMVTIEASDPGRLIGFRGETLDSLQLLVNLILSKQLGEEEKFKRVVIDVGGWRKNKEADLERRARNWASEVKESGEEIELEPMPSWQRRIVHMIVSEVEGVSSESIGEGKERHLVIKPTVVKSKRASKKKSNQETEDVSQVPSEE</sequence>
<feature type="region of interest" description="Disordered" evidence="1">
    <location>
        <begin position="151"/>
        <end position="175"/>
    </location>
</feature>
<dbReference type="InterPro" id="IPR001374">
    <property type="entry name" value="R3H_dom"/>
</dbReference>
<dbReference type="Proteomes" id="UP000034601">
    <property type="component" value="Unassembled WGS sequence"/>
</dbReference>
<dbReference type="SUPFAM" id="SSF82708">
    <property type="entry name" value="R3H domain"/>
    <property type="match status" value="1"/>
</dbReference>
<evidence type="ECO:0000313" key="4">
    <source>
        <dbReference type="Proteomes" id="UP000034601"/>
    </source>
</evidence>
<feature type="domain" description="R3H" evidence="2">
    <location>
        <begin position="84"/>
        <end position="150"/>
    </location>
</feature>
<dbReference type="InterPro" id="IPR036867">
    <property type="entry name" value="R3H_dom_sf"/>
</dbReference>
<organism evidence="3 4">
    <name type="scientific">Candidatus Daviesbacteria bacterium GW2011_GWA2_40_9</name>
    <dbReference type="NCBI Taxonomy" id="1618424"/>
    <lineage>
        <taxon>Bacteria</taxon>
        <taxon>Candidatus Daviesiibacteriota</taxon>
    </lineage>
</organism>
<evidence type="ECO:0000259" key="2">
    <source>
        <dbReference type="PROSITE" id="PS51061"/>
    </source>
</evidence>
<dbReference type="CDD" id="cd02644">
    <property type="entry name" value="R3H_jag"/>
    <property type="match status" value="1"/>
</dbReference>
<name>A0A0G0X551_9BACT</name>
<dbReference type="InterPro" id="IPR039247">
    <property type="entry name" value="KhpB"/>
</dbReference>
<dbReference type="InterPro" id="IPR015946">
    <property type="entry name" value="KH_dom-like_a/b"/>
</dbReference>
<comment type="caution">
    <text evidence="3">The sequence shown here is derived from an EMBL/GenBank/DDBJ whole genome shotgun (WGS) entry which is preliminary data.</text>
</comment>
<dbReference type="SMART" id="SM00393">
    <property type="entry name" value="R3H"/>
    <property type="match status" value="1"/>
</dbReference>
<dbReference type="GO" id="GO:0003723">
    <property type="term" value="F:RNA binding"/>
    <property type="evidence" value="ECO:0007669"/>
    <property type="project" value="InterPro"/>
</dbReference>
<accession>A0A0G0X551</accession>